<organism evidence="3 4">
    <name type="scientific">Ceutorhynchus assimilis</name>
    <name type="common">cabbage seed weevil</name>
    <dbReference type="NCBI Taxonomy" id="467358"/>
    <lineage>
        <taxon>Eukaryota</taxon>
        <taxon>Metazoa</taxon>
        <taxon>Ecdysozoa</taxon>
        <taxon>Arthropoda</taxon>
        <taxon>Hexapoda</taxon>
        <taxon>Insecta</taxon>
        <taxon>Pterygota</taxon>
        <taxon>Neoptera</taxon>
        <taxon>Endopterygota</taxon>
        <taxon>Coleoptera</taxon>
        <taxon>Polyphaga</taxon>
        <taxon>Cucujiformia</taxon>
        <taxon>Curculionidae</taxon>
        <taxon>Ceutorhynchinae</taxon>
        <taxon>Ceutorhynchus</taxon>
    </lineage>
</organism>
<name>A0A9N9QGY4_9CUCU</name>
<keyword evidence="4" id="KW-1185">Reference proteome</keyword>
<gene>
    <name evidence="3" type="ORF">CEUTPL_LOCUS10448</name>
</gene>
<evidence type="ECO:0000256" key="1">
    <source>
        <dbReference type="SAM" id="MobiDB-lite"/>
    </source>
</evidence>
<evidence type="ECO:0000256" key="2">
    <source>
        <dbReference type="SAM" id="SignalP"/>
    </source>
</evidence>
<dbReference type="EMBL" id="OU892282">
    <property type="protein sequence ID" value="CAG9769978.1"/>
    <property type="molecule type" value="Genomic_DNA"/>
</dbReference>
<dbReference type="Proteomes" id="UP001152799">
    <property type="component" value="Chromosome 6"/>
</dbReference>
<feature type="region of interest" description="Disordered" evidence="1">
    <location>
        <begin position="83"/>
        <end position="117"/>
    </location>
</feature>
<feature type="signal peptide" evidence="2">
    <location>
        <begin position="1"/>
        <end position="19"/>
    </location>
</feature>
<feature type="chain" id="PRO_5040358037" evidence="2">
    <location>
        <begin position="20"/>
        <end position="117"/>
    </location>
</feature>
<reference evidence="3" key="1">
    <citation type="submission" date="2022-01" db="EMBL/GenBank/DDBJ databases">
        <authorList>
            <person name="King R."/>
        </authorList>
    </citation>
    <scope>NUCLEOTIDE SEQUENCE</scope>
</reference>
<dbReference type="AlphaFoldDB" id="A0A9N9QGY4"/>
<keyword evidence="2" id="KW-0732">Signal</keyword>
<protein>
    <submittedName>
        <fullName evidence="3">Uncharacterized protein</fullName>
    </submittedName>
</protein>
<accession>A0A9N9QGY4</accession>
<feature type="compositionally biased region" description="Basic and acidic residues" evidence="1">
    <location>
        <begin position="95"/>
        <end position="117"/>
    </location>
</feature>
<evidence type="ECO:0000313" key="3">
    <source>
        <dbReference type="EMBL" id="CAG9769978.1"/>
    </source>
</evidence>
<evidence type="ECO:0000313" key="4">
    <source>
        <dbReference type="Proteomes" id="UP001152799"/>
    </source>
</evidence>
<dbReference type="OrthoDB" id="6780549at2759"/>
<proteinExistence type="predicted"/>
<sequence>MHLSLMFVVLSAFLVISSAQFAQYPPEFQPNLFNSIQQPFNTYRNFGGYQLRYPPPPPHRPNFFDQVYNEKGEKLTCRMVCSTTQDDTTEDVDDSLQKGELLPEKKESEENRIGKKE</sequence>